<dbReference type="InterPro" id="IPR002831">
    <property type="entry name" value="Tscrpt_reg_TrmB_N"/>
</dbReference>
<gene>
    <name evidence="2" type="ORF">H7C18_02365</name>
</gene>
<dbReference type="PANTHER" id="PTHR34293:SF1">
    <property type="entry name" value="HTH-TYPE TRANSCRIPTIONAL REGULATOR TRMBL2"/>
    <property type="match status" value="1"/>
</dbReference>
<keyword evidence="3" id="KW-1185">Reference proteome</keyword>
<dbReference type="CDD" id="cd09124">
    <property type="entry name" value="PLDc_like_TrmB_middle"/>
    <property type="match status" value="1"/>
</dbReference>
<dbReference type="PANTHER" id="PTHR34293">
    <property type="entry name" value="HTH-TYPE TRANSCRIPTIONAL REGULATOR TRMBL2"/>
    <property type="match status" value="1"/>
</dbReference>
<evidence type="ECO:0000313" key="3">
    <source>
        <dbReference type="Proteomes" id="UP000564644"/>
    </source>
</evidence>
<accession>A0A7X0SL59</accession>
<dbReference type="InterPro" id="IPR036390">
    <property type="entry name" value="WH_DNA-bd_sf"/>
</dbReference>
<dbReference type="SUPFAM" id="SSF56024">
    <property type="entry name" value="Phospholipase D/nuclease"/>
    <property type="match status" value="1"/>
</dbReference>
<dbReference type="InterPro" id="IPR036388">
    <property type="entry name" value="WH-like_DNA-bd_sf"/>
</dbReference>
<dbReference type="Gene3D" id="1.10.10.10">
    <property type="entry name" value="Winged helix-like DNA-binding domain superfamily/Winged helix DNA-binding domain"/>
    <property type="match status" value="1"/>
</dbReference>
<evidence type="ECO:0000313" key="2">
    <source>
        <dbReference type="EMBL" id="MBB6729738.1"/>
    </source>
</evidence>
<dbReference type="Gene3D" id="3.30.870.10">
    <property type="entry name" value="Endonuclease Chain A"/>
    <property type="match status" value="1"/>
</dbReference>
<reference evidence="2 3" key="1">
    <citation type="submission" date="2020-08" db="EMBL/GenBank/DDBJ databases">
        <title>Cohnella phylogeny.</title>
        <authorList>
            <person name="Dunlap C."/>
        </authorList>
    </citation>
    <scope>NUCLEOTIDE SEQUENCE [LARGE SCALE GENOMIC DNA]</scope>
    <source>
        <strain evidence="2 3">CBP 2801</strain>
    </source>
</reference>
<protein>
    <submittedName>
        <fullName evidence="2">TrmB family transcriptional regulator</fullName>
    </submittedName>
</protein>
<organism evidence="2 3">
    <name type="scientific">Cohnella zeiphila</name>
    <dbReference type="NCBI Taxonomy" id="2761120"/>
    <lineage>
        <taxon>Bacteria</taxon>
        <taxon>Bacillati</taxon>
        <taxon>Bacillota</taxon>
        <taxon>Bacilli</taxon>
        <taxon>Bacillales</taxon>
        <taxon>Paenibacillaceae</taxon>
        <taxon>Cohnella</taxon>
    </lineage>
</organism>
<evidence type="ECO:0000259" key="1">
    <source>
        <dbReference type="Pfam" id="PF01978"/>
    </source>
</evidence>
<dbReference type="Proteomes" id="UP000564644">
    <property type="component" value="Unassembled WGS sequence"/>
</dbReference>
<sequence>MIERLKKLGLSELEAKCYLELHGQARMTGYEVAKRVSVSRTNVYAALRSLTDKGLCRTIEGDPVLYGAVPIEQVIGYLRSDFEQNADVLVSELKAPLREPAFFNWQGEDKLRMAVLRLIANAESSVLVDIWSEDVPIVESALAEAERRGVDVRVVTLGPSNSRLSNVFVHKRMEWPEGGNRNFSILCDERFALIGSFGDAVKAAALETDHPSIAYMLVNAYYHDMIMMEVEKDFGARLTEAYGEHYDALTERFRIRRALS</sequence>
<dbReference type="InterPro" id="IPR051797">
    <property type="entry name" value="TrmB-like"/>
</dbReference>
<name>A0A7X0SL59_9BACL</name>
<dbReference type="RefSeq" id="WP_185127454.1">
    <property type="nucleotide sequence ID" value="NZ_JACJVO010000002.1"/>
</dbReference>
<dbReference type="EMBL" id="JACJVO010000002">
    <property type="protein sequence ID" value="MBB6729738.1"/>
    <property type="molecule type" value="Genomic_DNA"/>
</dbReference>
<dbReference type="Pfam" id="PF01978">
    <property type="entry name" value="TrmB"/>
    <property type="match status" value="1"/>
</dbReference>
<proteinExistence type="predicted"/>
<feature type="domain" description="Transcription regulator TrmB N-terminal" evidence="1">
    <location>
        <begin position="5"/>
        <end position="72"/>
    </location>
</feature>
<comment type="caution">
    <text evidence="2">The sequence shown here is derived from an EMBL/GenBank/DDBJ whole genome shotgun (WGS) entry which is preliminary data.</text>
</comment>
<dbReference type="SUPFAM" id="SSF46785">
    <property type="entry name" value="Winged helix' DNA-binding domain"/>
    <property type="match status" value="1"/>
</dbReference>
<dbReference type="AlphaFoldDB" id="A0A7X0SL59"/>